<feature type="transmembrane region" description="Helical" evidence="1">
    <location>
        <begin position="205"/>
        <end position="224"/>
    </location>
</feature>
<feature type="transmembrane region" description="Helical" evidence="1">
    <location>
        <begin position="295"/>
        <end position="316"/>
    </location>
</feature>
<feature type="transmembrane region" description="Helical" evidence="1">
    <location>
        <begin position="257"/>
        <end position="275"/>
    </location>
</feature>
<dbReference type="Pfam" id="PF01757">
    <property type="entry name" value="Acyl_transf_3"/>
    <property type="match status" value="1"/>
</dbReference>
<dbReference type="InterPro" id="IPR050879">
    <property type="entry name" value="Acyltransferase_3"/>
</dbReference>
<evidence type="ECO:0000313" key="3">
    <source>
        <dbReference type="EMBL" id="PXX16223.1"/>
    </source>
</evidence>
<dbReference type="EMBL" id="QJJV01000008">
    <property type="protein sequence ID" value="PXX16223.1"/>
    <property type="molecule type" value="Genomic_DNA"/>
</dbReference>
<accession>A0ABX5MQL7</accession>
<comment type="caution">
    <text evidence="3">The sequence shown here is derived from an EMBL/GenBank/DDBJ whole genome shotgun (WGS) entry which is preliminary data.</text>
</comment>
<feature type="transmembrane region" description="Helical" evidence="1">
    <location>
        <begin position="55"/>
        <end position="78"/>
    </location>
</feature>
<keyword evidence="1" id="KW-1133">Transmembrane helix</keyword>
<feature type="domain" description="Acyltransferase 3" evidence="2">
    <location>
        <begin position="10"/>
        <end position="339"/>
    </location>
</feature>
<dbReference type="InterPro" id="IPR002656">
    <property type="entry name" value="Acyl_transf_3_dom"/>
</dbReference>
<dbReference type="RefSeq" id="WP_110327544.1">
    <property type="nucleotide sequence ID" value="NZ_JACHWC010000008.1"/>
</dbReference>
<feature type="transmembrane region" description="Helical" evidence="1">
    <location>
        <begin position="181"/>
        <end position="199"/>
    </location>
</feature>
<feature type="transmembrane region" description="Helical" evidence="1">
    <location>
        <begin position="99"/>
        <end position="117"/>
    </location>
</feature>
<gene>
    <name evidence="3" type="ORF">C7400_10829</name>
</gene>
<feature type="transmembrane region" description="Helical" evidence="1">
    <location>
        <begin position="231"/>
        <end position="251"/>
    </location>
</feature>
<organism evidence="3 4">
    <name type="scientific">Paraburkholderia tropica</name>
    <dbReference type="NCBI Taxonomy" id="92647"/>
    <lineage>
        <taxon>Bacteria</taxon>
        <taxon>Pseudomonadati</taxon>
        <taxon>Pseudomonadota</taxon>
        <taxon>Betaproteobacteria</taxon>
        <taxon>Burkholderiales</taxon>
        <taxon>Burkholderiaceae</taxon>
        <taxon>Paraburkholderia</taxon>
    </lineage>
</organism>
<keyword evidence="1" id="KW-0472">Membrane</keyword>
<keyword evidence="4" id="KW-1185">Reference proteome</keyword>
<feature type="transmembrane region" description="Helical" evidence="1">
    <location>
        <begin position="322"/>
        <end position="342"/>
    </location>
</feature>
<evidence type="ECO:0000256" key="1">
    <source>
        <dbReference type="SAM" id="Phobius"/>
    </source>
</evidence>
<sequence>MTNAPQHKLANLEILRFLCSVSVLLFHYHVFAYVGGQPDNIPHDQLPFYSAVGAFYDRGFFAVQYFWCISGFIFFWRYQQSLKEGLDAREFFVLRFTRLYPLHIVTLLYIATVQLGYHSMTGSFFTYVENTPFHFLQHLLMLGNIQQPYHTSFNGVTWSVSVEVFAYISFFVICKYIKQSGCAALVVALACSIAFIEFWPNNKFLQCFALFFFGGCACIVHRWLVKYRLTLVAAAGLFAYYGALTWCRSFWPPSGYFRMVICIPPVVLAFVCLPIPQLPITRWVQRAGELTYSVYMLHFPLILTAVTIAMALGIHFDCRSRALFVAYIIVVFGCAAICYRYFERPAQRMLRSAMLPPRVNPMSASA</sequence>
<dbReference type="Proteomes" id="UP000247515">
    <property type="component" value="Unassembled WGS sequence"/>
</dbReference>
<name>A0ABX5MQL7_9BURK</name>
<feature type="transmembrane region" description="Helical" evidence="1">
    <location>
        <begin position="156"/>
        <end position="174"/>
    </location>
</feature>
<protein>
    <submittedName>
        <fullName evidence="3">Peptidoglycan/LPS O-acetylase OafA/YrhL</fullName>
    </submittedName>
</protein>
<proteinExistence type="predicted"/>
<dbReference type="PANTHER" id="PTHR23028:SF131">
    <property type="entry name" value="BLR2367 PROTEIN"/>
    <property type="match status" value="1"/>
</dbReference>
<evidence type="ECO:0000313" key="4">
    <source>
        <dbReference type="Proteomes" id="UP000247515"/>
    </source>
</evidence>
<evidence type="ECO:0000259" key="2">
    <source>
        <dbReference type="Pfam" id="PF01757"/>
    </source>
</evidence>
<dbReference type="PANTHER" id="PTHR23028">
    <property type="entry name" value="ACETYLTRANSFERASE"/>
    <property type="match status" value="1"/>
</dbReference>
<feature type="transmembrane region" description="Helical" evidence="1">
    <location>
        <begin position="14"/>
        <end position="35"/>
    </location>
</feature>
<keyword evidence="1" id="KW-0812">Transmembrane</keyword>
<reference evidence="3 4" key="1">
    <citation type="submission" date="2018-05" db="EMBL/GenBank/DDBJ databases">
        <title>Genomic Encyclopedia of Type Strains, Phase IV (KMG-V): Genome sequencing to study the core and pangenomes of soil and plant-associated prokaryotes.</title>
        <authorList>
            <person name="Whitman W."/>
        </authorList>
    </citation>
    <scope>NUCLEOTIDE SEQUENCE [LARGE SCALE GENOMIC DNA]</scope>
    <source>
        <strain evidence="3 4">SIr-6563</strain>
    </source>
</reference>